<dbReference type="Bgee" id="ENSELUG00000033148">
    <property type="expression patterns" value="Expressed in mesonephros and 2 other cell types or tissues"/>
</dbReference>
<reference evidence="2" key="2">
    <citation type="submission" date="2020-02" db="EMBL/GenBank/DDBJ databases">
        <title>Esox lucius (northern pike) genome, fEsoLuc1, primary haplotype.</title>
        <authorList>
            <person name="Myers G."/>
            <person name="Karagic N."/>
            <person name="Meyer A."/>
            <person name="Pippel M."/>
            <person name="Reichard M."/>
            <person name="Winkler S."/>
            <person name="Tracey A."/>
            <person name="Sims Y."/>
            <person name="Howe K."/>
            <person name="Rhie A."/>
            <person name="Formenti G."/>
            <person name="Durbin R."/>
            <person name="Fedrigo O."/>
            <person name="Jarvis E.D."/>
        </authorList>
    </citation>
    <scope>NUCLEOTIDE SEQUENCE [LARGE SCALE GENOMIC DNA]</scope>
</reference>
<dbReference type="PANTHER" id="PTHR23093">
    <property type="entry name" value="SIMILAR TO CHROMOSOME 3 OPEN READING FRAME 20"/>
    <property type="match status" value="1"/>
</dbReference>
<dbReference type="InParanoid" id="A0A6Q2X5E1"/>
<evidence type="ECO:0000313" key="2">
    <source>
        <dbReference type="Ensembl" id="ENSELUP00000049264.2"/>
    </source>
</evidence>
<reference evidence="3" key="1">
    <citation type="journal article" date="2014" name="PLoS ONE">
        <title>The genome and linkage map of the northern pike (Esox lucius): conserved synteny revealed between the salmonid sister group and the Neoteleostei.</title>
        <authorList>
            <person name="Rondeau E.B."/>
            <person name="Minkley D.R."/>
            <person name="Leong J.S."/>
            <person name="Messmer A.M."/>
            <person name="Jantzen J.R."/>
            <person name="von Schalburg K.R."/>
            <person name="Lemon C."/>
            <person name="Bird N.H."/>
            <person name="Koop B.F."/>
        </authorList>
    </citation>
    <scope>NUCLEOTIDE SEQUENCE</scope>
</reference>
<proteinExistence type="predicted"/>
<evidence type="ECO:0000256" key="1">
    <source>
        <dbReference type="SAM" id="MobiDB-lite"/>
    </source>
</evidence>
<dbReference type="RefSeq" id="XP_034144129.1">
    <property type="nucleotide sequence ID" value="XM_034288238.1"/>
</dbReference>
<dbReference type="Ensembl" id="ENSELUT00000050517.2">
    <property type="protein sequence ID" value="ENSELUP00000049264.2"/>
    <property type="gene ID" value="ENSELUG00000033148.2"/>
</dbReference>
<sequence length="491" mass="54779">MLKDGVTIQVSDQISVRLLSGTCALLVFRGQKEMVQLPLSPLSRQVLPKATGPVHSSEGPVRAKLEKPCPFQRAGRAGRELTRLQRRVFKILDDWLEFYRNCTGIKCPDKERMPDGLVRPRQKRVIQSTPLGSLNPTKEMSDSTIGLKYRDSTELQTNPRHLPLTTPADVPLPGSTFKLSRTLTQKKKGGEKRVELLHFCQPGTSRIHNDIKLDSGGNLRRSPELHPIALTHHYPSTTPCGASRPCPAQLRAILLGEEGPNHRRCHCSSRLMPLLTDLEYDAFIQGQPPHSEQILVVCVTPLFALHTSSQPDAGLLDRLYQRRNRNRTMPCYQSQLDSFRLVRYELSAGKTCPGTHNALLQQRHNVAPGMFLMYIRGKLLFADYIFNGYSCSVGDLQKQISKTRAFYRMGQSLPPDYRFSGQVNSPIAGDSDGHQTAQKASGAGGHIHRETRPVEIPTRKSTEVPLTSPVVENKNPGLLKARGRAGSYQVH</sequence>
<feature type="region of interest" description="Disordered" evidence="1">
    <location>
        <begin position="427"/>
        <end position="491"/>
    </location>
</feature>
<organism evidence="2 3">
    <name type="scientific">Esox lucius</name>
    <name type="common">Northern pike</name>
    <dbReference type="NCBI Taxonomy" id="8010"/>
    <lineage>
        <taxon>Eukaryota</taxon>
        <taxon>Metazoa</taxon>
        <taxon>Chordata</taxon>
        <taxon>Craniata</taxon>
        <taxon>Vertebrata</taxon>
        <taxon>Euteleostomi</taxon>
        <taxon>Actinopterygii</taxon>
        <taxon>Neopterygii</taxon>
        <taxon>Teleostei</taxon>
        <taxon>Protacanthopterygii</taxon>
        <taxon>Esociformes</taxon>
        <taxon>Esocidae</taxon>
        <taxon>Esox</taxon>
    </lineage>
</organism>
<accession>A0A6Q2X5E1</accession>
<dbReference type="GeneTree" id="ENSGT00940000153655"/>
<evidence type="ECO:0000313" key="3">
    <source>
        <dbReference type="Proteomes" id="UP000265140"/>
    </source>
</evidence>
<keyword evidence="3" id="KW-1185">Reference proteome</keyword>
<feature type="compositionally biased region" description="Basic and acidic residues" evidence="1">
    <location>
        <begin position="447"/>
        <end position="462"/>
    </location>
</feature>
<dbReference type="Proteomes" id="UP000265140">
    <property type="component" value="Chromosome 19"/>
</dbReference>
<dbReference type="GeneID" id="105021809"/>
<dbReference type="OMA" id="MFLMYIR"/>
<protein>
    <submittedName>
        <fullName evidence="2">Uncharacterized protein</fullName>
    </submittedName>
</protein>
<reference evidence="2" key="3">
    <citation type="submission" date="2025-08" db="UniProtKB">
        <authorList>
            <consortium name="Ensembl"/>
        </authorList>
    </citation>
    <scope>IDENTIFICATION</scope>
</reference>
<dbReference type="AlphaFoldDB" id="A0A6Q2X5E1"/>
<dbReference type="PANTHER" id="PTHR23093:SF16">
    <property type="entry name" value="FAM194 C-TERMINAL DOMAIN-CONTAINING PROTEIN"/>
    <property type="match status" value="1"/>
</dbReference>
<name>A0A6Q2X5E1_ESOLU</name>
<reference evidence="2" key="4">
    <citation type="submission" date="2025-09" db="UniProtKB">
        <authorList>
            <consortium name="Ensembl"/>
        </authorList>
    </citation>
    <scope>IDENTIFICATION</scope>
</reference>